<dbReference type="AlphaFoldDB" id="A0A1W1BKM6"/>
<dbReference type="EMBL" id="FPHG01000021">
    <property type="protein sequence ID" value="SFV54049.1"/>
    <property type="molecule type" value="Genomic_DNA"/>
</dbReference>
<organism evidence="1">
    <name type="scientific">hydrothermal vent metagenome</name>
    <dbReference type="NCBI Taxonomy" id="652676"/>
    <lineage>
        <taxon>unclassified sequences</taxon>
        <taxon>metagenomes</taxon>
        <taxon>ecological metagenomes</taxon>
    </lineage>
</organism>
<reference evidence="1" key="1">
    <citation type="submission" date="2016-10" db="EMBL/GenBank/DDBJ databases">
        <authorList>
            <person name="de Groot N.N."/>
        </authorList>
    </citation>
    <scope>NUCLEOTIDE SEQUENCE</scope>
</reference>
<name>A0A1W1BKM6_9ZZZZ</name>
<accession>A0A1W1BKM6</accession>
<sequence length="37" mass="4061">MGGLTSRFGMELGVTLPLTPPLREIKTPACAYLSYFE</sequence>
<proteinExistence type="predicted"/>
<protein>
    <submittedName>
        <fullName evidence="1">Uncharacterized protein</fullName>
    </submittedName>
</protein>
<gene>
    <name evidence="1" type="ORF">MNB_SV-9-672</name>
</gene>
<evidence type="ECO:0000313" key="1">
    <source>
        <dbReference type="EMBL" id="SFV54049.1"/>
    </source>
</evidence>